<protein>
    <recommendedName>
        <fullName evidence="3">Endonuclease/exonuclease/phosphatase domain-containing protein</fullName>
    </recommendedName>
</protein>
<proteinExistence type="predicted"/>
<dbReference type="AlphaFoldDB" id="A0A195FX58"/>
<name>A0A195FX58_9HYME</name>
<dbReference type="SUPFAM" id="SSF56219">
    <property type="entry name" value="DNase I-like"/>
    <property type="match status" value="1"/>
</dbReference>
<dbReference type="InterPro" id="IPR036691">
    <property type="entry name" value="Endo/exonu/phosph_ase_sf"/>
</dbReference>
<evidence type="ECO:0000313" key="1">
    <source>
        <dbReference type="EMBL" id="KYN44902.1"/>
    </source>
</evidence>
<dbReference type="EMBL" id="KQ981208">
    <property type="protein sequence ID" value="KYN44902.1"/>
    <property type="molecule type" value="Genomic_DNA"/>
</dbReference>
<sequence>MPVSERTLSQSQRSICIFIRREIEFREIDFSHITHDSIEVQGICIRFNNNSLNVVNLYRHSGTNTPAEIFRNIFEFFGDDNVLILGDFNSHYAAYGSSSDTGYSDHLPIHTQVGGF</sequence>
<organism evidence="1 2">
    <name type="scientific">Trachymyrmex septentrionalis</name>
    <dbReference type="NCBI Taxonomy" id="34720"/>
    <lineage>
        <taxon>Eukaryota</taxon>
        <taxon>Metazoa</taxon>
        <taxon>Ecdysozoa</taxon>
        <taxon>Arthropoda</taxon>
        <taxon>Hexapoda</taxon>
        <taxon>Insecta</taxon>
        <taxon>Pterygota</taxon>
        <taxon>Neoptera</taxon>
        <taxon>Endopterygota</taxon>
        <taxon>Hymenoptera</taxon>
        <taxon>Apocrita</taxon>
        <taxon>Aculeata</taxon>
        <taxon>Formicoidea</taxon>
        <taxon>Formicidae</taxon>
        <taxon>Myrmicinae</taxon>
        <taxon>Trachymyrmex</taxon>
    </lineage>
</organism>
<evidence type="ECO:0008006" key="3">
    <source>
        <dbReference type="Google" id="ProtNLM"/>
    </source>
</evidence>
<accession>A0A195FX58</accession>
<evidence type="ECO:0000313" key="2">
    <source>
        <dbReference type="Proteomes" id="UP000078541"/>
    </source>
</evidence>
<dbReference type="Proteomes" id="UP000078541">
    <property type="component" value="Unassembled WGS sequence"/>
</dbReference>
<gene>
    <name evidence="1" type="ORF">ALC56_00898</name>
</gene>
<reference evidence="1 2" key="1">
    <citation type="submission" date="2016-03" db="EMBL/GenBank/DDBJ databases">
        <title>Trachymyrmex septentrionalis WGS genome.</title>
        <authorList>
            <person name="Nygaard S."/>
            <person name="Hu H."/>
            <person name="Boomsma J."/>
            <person name="Zhang G."/>
        </authorList>
    </citation>
    <scope>NUCLEOTIDE SEQUENCE [LARGE SCALE GENOMIC DNA]</scope>
    <source>
        <strain evidence="1">Tsep2-gDNA-1</strain>
        <tissue evidence="1">Whole body</tissue>
    </source>
</reference>
<keyword evidence="2" id="KW-1185">Reference proteome</keyword>
<dbReference type="Gene3D" id="3.60.10.10">
    <property type="entry name" value="Endonuclease/exonuclease/phosphatase"/>
    <property type="match status" value="1"/>
</dbReference>